<dbReference type="AlphaFoldDB" id="A0A194V942"/>
<organism evidence="2 3">
    <name type="scientific">Cytospora mali</name>
    <name type="common">Apple Valsa canker fungus</name>
    <name type="synonym">Valsa mali</name>
    <dbReference type="NCBI Taxonomy" id="578113"/>
    <lineage>
        <taxon>Eukaryota</taxon>
        <taxon>Fungi</taxon>
        <taxon>Dikarya</taxon>
        <taxon>Ascomycota</taxon>
        <taxon>Pezizomycotina</taxon>
        <taxon>Sordariomycetes</taxon>
        <taxon>Sordariomycetidae</taxon>
        <taxon>Diaporthales</taxon>
        <taxon>Cytosporaceae</taxon>
        <taxon>Cytospora</taxon>
    </lineage>
</organism>
<reference evidence="3" key="1">
    <citation type="submission" date="2014-12" db="EMBL/GenBank/DDBJ databases">
        <title>Genome Sequence of Valsa Canker Pathogens Uncovers a Specific Adaption of Colonization on Woody Bark.</title>
        <authorList>
            <person name="Yin Z."/>
            <person name="Liu H."/>
            <person name="Gao X."/>
            <person name="Li Z."/>
            <person name="Song N."/>
            <person name="Ke X."/>
            <person name="Dai Q."/>
            <person name="Wu Y."/>
            <person name="Sun Y."/>
            <person name="Xu J.-R."/>
            <person name="Kang Z.K."/>
            <person name="Wang L."/>
            <person name="Huang L."/>
        </authorList>
    </citation>
    <scope>NUCLEOTIDE SEQUENCE [LARGE SCALE GENOMIC DNA]</scope>
    <source>
        <strain evidence="3">SXYL134</strain>
    </source>
</reference>
<dbReference type="EMBL" id="KN714748">
    <property type="protein sequence ID" value="KUI60336.1"/>
    <property type="molecule type" value="Genomic_DNA"/>
</dbReference>
<gene>
    <name evidence="2" type="ORF">VP1G_07542</name>
</gene>
<feature type="region of interest" description="Disordered" evidence="1">
    <location>
        <begin position="93"/>
        <end position="124"/>
    </location>
</feature>
<dbReference type="Proteomes" id="UP000078576">
    <property type="component" value="Unassembled WGS sequence"/>
</dbReference>
<sequence length="145" mass="16430">MAQIEQARAYENTPKYGQAGNDLIGLGGWHFEKLRLYDGHQQKKRQVSKSIASRQRQLSPSPSRQDHAQQKEISARFPGQLHAFQEQDFAVDAVPRSHARSTQSNRSEVVGTSPDLSCLLRRRTPPAMSKLTKITRDLYFQGKPT</sequence>
<name>A0A194V942_CYTMA</name>
<keyword evidence="3" id="KW-1185">Reference proteome</keyword>
<evidence type="ECO:0000313" key="2">
    <source>
        <dbReference type="EMBL" id="KUI60336.1"/>
    </source>
</evidence>
<evidence type="ECO:0000313" key="3">
    <source>
        <dbReference type="Proteomes" id="UP000078576"/>
    </source>
</evidence>
<feature type="compositionally biased region" description="Basic and acidic residues" evidence="1">
    <location>
        <begin position="64"/>
        <end position="74"/>
    </location>
</feature>
<protein>
    <submittedName>
        <fullName evidence="2">Uncharacterized protein</fullName>
    </submittedName>
</protein>
<feature type="compositionally biased region" description="Low complexity" evidence="1">
    <location>
        <begin position="53"/>
        <end position="63"/>
    </location>
</feature>
<feature type="region of interest" description="Disordered" evidence="1">
    <location>
        <begin position="40"/>
        <end position="79"/>
    </location>
</feature>
<accession>A0A194V942</accession>
<proteinExistence type="predicted"/>
<evidence type="ECO:0000256" key="1">
    <source>
        <dbReference type="SAM" id="MobiDB-lite"/>
    </source>
</evidence>